<protein>
    <submittedName>
        <fullName evidence="2">Uncharacterized protein</fullName>
    </submittedName>
</protein>
<reference evidence="2" key="1">
    <citation type="submission" date="2025-08" db="UniProtKB">
        <authorList>
            <consortium name="RefSeq"/>
        </authorList>
    </citation>
    <scope>IDENTIFICATION</scope>
    <source>
        <strain evidence="2">MV-25-SWS-2005</strain>
        <tissue evidence="2">Whole body</tissue>
    </source>
</reference>
<dbReference type="RefSeq" id="XP_001355307.3">
    <property type="nucleotide sequence ID" value="XM_001355271.4"/>
</dbReference>
<proteinExistence type="predicted"/>
<dbReference type="InParanoid" id="A0A6I8UGX7"/>
<evidence type="ECO:0000313" key="2">
    <source>
        <dbReference type="RefSeq" id="XP_001355307.3"/>
    </source>
</evidence>
<keyword evidence="1" id="KW-1185">Reference proteome</keyword>
<evidence type="ECO:0000313" key="1">
    <source>
        <dbReference type="Proteomes" id="UP000001819"/>
    </source>
</evidence>
<dbReference type="AlphaFoldDB" id="A0A6I8UGX7"/>
<gene>
    <name evidence="2" type="primary">LOC4815931</name>
</gene>
<dbReference type="Proteomes" id="UP000001819">
    <property type="component" value="Chromosome X"/>
</dbReference>
<organism evidence="1 2">
    <name type="scientific">Drosophila pseudoobscura pseudoobscura</name>
    <name type="common">Fruit fly</name>
    <dbReference type="NCBI Taxonomy" id="46245"/>
    <lineage>
        <taxon>Eukaryota</taxon>
        <taxon>Metazoa</taxon>
        <taxon>Ecdysozoa</taxon>
        <taxon>Arthropoda</taxon>
        <taxon>Hexapoda</taxon>
        <taxon>Insecta</taxon>
        <taxon>Pterygota</taxon>
        <taxon>Neoptera</taxon>
        <taxon>Endopterygota</taxon>
        <taxon>Diptera</taxon>
        <taxon>Brachycera</taxon>
        <taxon>Muscomorpha</taxon>
        <taxon>Ephydroidea</taxon>
        <taxon>Drosophilidae</taxon>
        <taxon>Drosophila</taxon>
        <taxon>Sophophora</taxon>
    </lineage>
</organism>
<sequence>MVINLNPATQIDAFGLTVASGSGNGEGSGDGNGNHNWNNSGNNNASHITGISNNMMGIFNHALIGGAMYLHVIYVGEMIDKWVTLEEAMNFCHDAVIAYVQLQLELFQNLALDSFEPI</sequence>
<accession>A0A6I8UGX7</accession>
<name>A0A6I8UGX7_DROPS</name>
<dbReference type="KEGG" id="dpo:4815931"/>